<dbReference type="EMBL" id="JAFNEN010000213">
    <property type="protein sequence ID" value="KAG8189552.1"/>
    <property type="molecule type" value="Genomic_DNA"/>
</dbReference>
<organism evidence="1 2">
    <name type="scientific">Oedothorax gibbosus</name>
    <dbReference type="NCBI Taxonomy" id="931172"/>
    <lineage>
        <taxon>Eukaryota</taxon>
        <taxon>Metazoa</taxon>
        <taxon>Ecdysozoa</taxon>
        <taxon>Arthropoda</taxon>
        <taxon>Chelicerata</taxon>
        <taxon>Arachnida</taxon>
        <taxon>Araneae</taxon>
        <taxon>Araneomorphae</taxon>
        <taxon>Entelegynae</taxon>
        <taxon>Araneoidea</taxon>
        <taxon>Linyphiidae</taxon>
        <taxon>Erigoninae</taxon>
        <taxon>Oedothorax</taxon>
    </lineage>
</organism>
<dbReference type="Proteomes" id="UP000827092">
    <property type="component" value="Unassembled WGS sequence"/>
</dbReference>
<sequence>MENHLPSNRLTVEERKFKPDGMVFSSITGLGAVFGLHRRKQATLSGMRTGHTKHMTIMTLSARFSLITESEAKVPYLTIVVILPQNQHLIFNNKVTA</sequence>
<evidence type="ECO:0000313" key="2">
    <source>
        <dbReference type="Proteomes" id="UP000827092"/>
    </source>
</evidence>
<proteinExistence type="predicted"/>
<accession>A0AAV6UYP9</accession>
<protein>
    <submittedName>
        <fullName evidence="1">Uncharacterized protein</fullName>
    </submittedName>
</protein>
<name>A0AAV6UYP9_9ARAC</name>
<dbReference type="AlphaFoldDB" id="A0AAV6UYP9"/>
<gene>
    <name evidence="1" type="ORF">JTE90_008512</name>
</gene>
<comment type="caution">
    <text evidence="1">The sequence shown here is derived from an EMBL/GenBank/DDBJ whole genome shotgun (WGS) entry which is preliminary data.</text>
</comment>
<evidence type="ECO:0000313" key="1">
    <source>
        <dbReference type="EMBL" id="KAG8189552.1"/>
    </source>
</evidence>
<reference evidence="1 2" key="1">
    <citation type="journal article" date="2022" name="Nat. Ecol. Evol.">
        <title>A masculinizing supergene underlies an exaggerated male reproductive morph in a spider.</title>
        <authorList>
            <person name="Hendrickx F."/>
            <person name="De Corte Z."/>
            <person name="Sonet G."/>
            <person name="Van Belleghem S.M."/>
            <person name="Kostlbacher S."/>
            <person name="Vangestel C."/>
        </authorList>
    </citation>
    <scope>NUCLEOTIDE SEQUENCE [LARGE SCALE GENOMIC DNA]</scope>
    <source>
        <strain evidence="1">W744_W776</strain>
    </source>
</reference>
<keyword evidence="2" id="KW-1185">Reference proteome</keyword>